<name>A0A645IDE2_9ZZZZ</name>
<feature type="compositionally biased region" description="Polar residues" evidence="1">
    <location>
        <begin position="22"/>
        <end position="35"/>
    </location>
</feature>
<sequence>MRGSAQALHGQHIADGAAENKAQGTDQGRIHQQTGRDPGKGQDVGLGLAARVGRMAKTTAACFPDQQGTADTQHHCADPGQEIGTDAAVAGVRRNLQCAKGQSRSNQQHACTDNGLRSLGRYVGALRLVGVCIGRNLCGLRCPGQILEGIRHDECV</sequence>
<evidence type="ECO:0000313" key="2">
    <source>
        <dbReference type="EMBL" id="MPN49150.1"/>
    </source>
</evidence>
<dbReference type="EMBL" id="VSSQ01112143">
    <property type="protein sequence ID" value="MPN49150.1"/>
    <property type="molecule type" value="Genomic_DNA"/>
</dbReference>
<feature type="region of interest" description="Disordered" evidence="1">
    <location>
        <begin position="1"/>
        <end position="44"/>
    </location>
</feature>
<dbReference type="AlphaFoldDB" id="A0A645IDE2"/>
<comment type="caution">
    <text evidence="2">The sequence shown here is derived from an EMBL/GenBank/DDBJ whole genome shotgun (WGS) entry which is preliminary data.</text>
</comment>
<protein>
    <submittedName>
        <fullName evidence="2">Uncharacterized protein</fullName>
    </submittedName>
</protein>
<proteinExistence type="predicted"/>
<reference evidence="2" key="1">
    <citation type="submission" date="2019-08" db="EMBL/GenBank/DDBJ databases">
        <authorList>
            <person name="Kucharzyk K."/>
            <person name="Murdoch R.W."/>
            <person name="Higgins S."/>
            <person name="Loffler F."/>
        </authorList>
    </citation>
    <scope>NUCLEOTIDE SEQUENCE</scope>
</reference>
<organism evidence="2">
    <name type="scientific">bioreactor metagenome</name>
    <dbReference type="NCBI Taxonomy" id="1076179"/>
    <lineage>
        <taxon>unclassified sequences</taxon>
        <taxon>metagenomes</taxon>
        <taxon>ecological metagenomes</taxon>
    </lineage>
</organism>
<accession>A0A645IDE2</accession>
<evidence type="ECO:0000256" key="1">
    <source>
        <dbReference type="SAM" id="MobiDB-lite"/>
    </source>
</evidence>
<gene>
    <name evidence="2" type="ORF">SDC9_196764</name>
</gene>